<dbReference type="InterPro" id="IPR050214">
    <property type="entry name" value="Cys_Synth/Cystath_Beta-Synth"/>
</dbReference>
<feature type="domain" description="Tryptophan synthase beta chain-like PALP" evidence="4">
    <location>
        <begin position="2"/>
        <end position="286"/>
    </location>
</feature>
<sequence>MIGNTPLVRLNEVTKHLPGSIEIWAKLEFYNPGGSVKDRPARQIIVDALASGELTPEKTLIDSTSGNTGIAYAMVGAALGLKVALVMPQNASAARKRIMKAYGAEITYSDPLEGSDGAQRLCKKLVDEDESGQYFYANQYGNPNNPLAHEKTTAPEIWRQSNERVTHFVAATGTTGTIMGVTRGLQGFNPAIETYGAQPADSFHGLEGLKHMPTSIVPDIYDESKLNGVIPVETEDGWDMAEKLAKKEGIAAGNSAGANVWAAIQLAEKLAAQKVKKAVIVTVICDHADRYLLID</sequence>
<dbReference type="GO" id="GO:0006535">
    <property type="term" value="P:cysteine biosynthetic process from serine"/>
    <property type="evidence" value="ECO:0007669"/>
    <property type="project" value="InterPro"/>
</dbReference>
<organism evidence="5 6">
    <name type="scientific">Bradymonas sediminis</name>
    <dbReference type="NCBI Taxonomy" id="1548548"/>
    <lineage>
        <taxon>Bacteria</taxon>
        <taxon>Deltaproteobacteria</taxon>
        <taxon>Bradymonadales</taxon>
        <taxon>Bradymonadaceae</taxon>
        <taxon>Bradymonas</taxon>
    </lineage>
</organism>
<dbReference type="Gene3D" id="3.40.50.1100">
    <property type="match status" value="2"/>
</dbReference>
<evidence type="ECO:0000313" key="6">
    <source>
        <dbReference type="Proteomes" id="UP000249799"/>
    </source>
</evidence>
<dbReference type="OrthoDB" id="9815130at2"/>
<keyword evidence="6" id="KW-1185">Reference proteome</keyword>
<dbReference type="PROSITE" id="PS00901">
    <property type="entry name" value="CYS_SYNTHASE"/>
    <property type="match status" value="1"/>
</dbReference>
<keyword evidence="3" id="KW-0663">Pyridoxal phosphate</keyword>
<dbReference type="EMBL" id="CP030032">
    <property type="protein sequence ID" value="AWV91367.1"/>
    <property type="molecule type" value="Genomic_DNA"/>
</dbReference>
<evidence type="ECO:0000256" key="1">
    <source>
        <dbReference type="ARBA" id="ARBA00001933"/>
    </source>
</evidence>
<dbReference type="GO" id="GO:0016765">
    <property type="term" value="F:transferase activity, transferring alkyl or aryl (other than methyl) groups"/>
    <property type="evidence" value="ECO:0007669"/>
    <property type="project" value="UniProtKB-ARBA"/>
</dbReference>
<comment type="similarity">
    <text evidence="2">Belongs to the cysteine synthase/cystathionine beta-synthase family.</text>
</comment>
<comment type="cofactor">
    <cofactor evidence="1">
        <name>pyridoxal 5'-phosphate</name>
        <dbReference type="ChEBI" id="CHEBI:597326"/>
    </cofactor>
</comment>
<dbReference type="CDD" id="cd01561">
    <property type="entry name" value="CBS_like"/>
    <property type="match status" value="1"/>
</dbReference>
<proteinExistence type="inferred from homology"/>
<protein>
    <submittedName>
        <fullName evidence="5">Cysteine synthase</fullName>
    </submittedName>
</protein>
<evidence type="ECO:0000256" key="3">
    <source>
        <dbReference type="ARBA" id="ARBA00022898"/>
    </source>
</evidence>
<dbReference type="InterPro" id="IPR001926">
    <property type="entry name" value="TrpB-like_PALP"/>
</dbReference>
<name>A0A2Z4FQV1_9DELT</name>
<dbReference type="KEGG" id="bsed:DN745_06230"/>
<dbReference type="InterPro" id="IPR001216">
    <property type="entry name" value="P-phosphate_BS"/>
</dbReference>
<gene>
    <name evidence="5" type="ORF">DN745_06230</name>
</gene>
<accession>A0A2Z4FQV1</accession>
<reference evidence="5 6" key="1">
    <citation type="submission" date="2018-06" db="EMBL/GenBank/DDBJ databases">
        <title>Lujinxingia sediminis gen. nov. sp. nov., a new facultative anaerobic member of the class Deltaproteobacteria, and proposal of Lujinxingaceae fam. nov.</title>
        <authorList>
            <person name="Guo L.-Y."/>
            <person name="Li C.-M."/>
            <person name="Wang S."/>
            <person name="Du Z.-J."/>
        </authorList>
    </citation>
    <scope>NUCLEOTIDE SEQUENCE [LARGE SCALE GENOMIC DNA]</scope>
    <source>
        <strain evidence="5 6">FA350</strain>
    </source>
</reference>
<evidence type="ECO:0000313" key="5">
    <source>
        <dbReference type="EMBL" id="AWV91367.1"/>
    </source>
</evidence>
<dbReference type="Pfam" id="PF00291">
    <property type="entry name" value="PALP"/>
    <property type="match status" value="1"/>
</dbReference>
<dbReference type="AlphaFoldDB" id="A0A2Z4FQV1"/>
<dbReference type="PANTHER" id="PTHR10314">
    <property type="entry name" value="CYSTATHIONINE BETA-SYNTHASE"/>
    <property type="match status" value="1"/>
</dbReference>
<evidence type="ECO:0000259" key="4">
    <source>
        <dbReference type="Pfam" id="PF00291"/>
    </source>
</evidence>
<dbReference type="Proteomes" id="UP000249799">
    <property type="component" value="Chromosome"/>
</dbReference>
<dbReference type="SUPFAM" id="SSF53686">
    <property type="entry name" value="Tryptophan synthase beta subunit-like PLP-dependent enzymes"/>
    <property type="match status" value="1"/>
</dbReference>
<dbReference type="FunFam" id="3.40.50.1100:FF:000003">
    <property type="entry name" value="Cystathionine beta-synthase"/>
    <property type="match status" value="1"/>
</dbReference>
<evidence type="ECO:0000256" key="2">
    <source>
        <dbReference type="ARBA" id="ARBA00007103"/>
    </source>
</evidence>
<dbReference type="InterPro" id="IPR036052">
    <property type="entry name" value="TrpB-like_PALP_sf"/>
</dbReference>